<keyword evidence="1" id="KW-1133">Transmembrane helix</keyword>
<organism evidence="2 3">
    <name type="scientific">Prosthecodimorpha staleyi</name>
    <dbReference type="NCBI Taxonomy" id="2840188"/>
    <lineage>
        <taxon>Bacteria</taxon>
        <taxon>Pseudomonadati</taxon>
        <taxon>Pseudomonadota</taxon>
        <taxon>Alphaproteobacteria</taxon>
        <taxon>Hyphomicrobiales</taxon>
        <taxon>Ancalomicrobiaceae</taxon>
        <taxon>Prosthecodimorpha</taxon>
    </lineage>
</organism>
<comment type="caution">
    <text evidence="2">The sequence shown here is derived from an EMBL/GenBank/DDBJ whole genome shotgun (WGS) entry which is preliminary data.</text>
</comment>
<dbReference type="Proteomes" id="UP000766595">
    <property type="component" value="Unassembled WGS sequence"/>
</dbReference>
<keyword evidence="1" id="KW-0812">Transmembrane</keyword>
<sequence>MPKPARWIAGIVGVLFAVLAIGAITVGNDLGFSGVIGVIMLFGGLYAVVLLGLAKVF</sequence>
<reference evidence="2 3" key="1">
    <citation type="submission" date="2021-06" db="EMBL/GenBank/DDBJ databases">
        <authorList>
            <person name="Grouzdev D.S."/>
            <person name="Koziaeva V."/>
        </authorList>
    </citation>
    <scope>NUCLEOTIDE SEQUENCE [LARGE SCALE GENOMIC DNA]</scope>
    <source>
        <strain evidence="2 3">22</strain>
    </source>
</reference>
<gene>
    <name evidence="2" type="ORF">KL771_24740</name>
</gene>
<dbReference type="AlphaFoldDB" id="A0A947DA46"/>
<dbReference type="EMBL" id="JAHHZF010000014">
    <property type="protein sequence ID" value="MBT9292691.1"/>
    <property type="molecule type" value="Genomic_DNA"/>
</dbReference>
<evidence type="ECO:0000313" key="2">
    <source>
        <dbReference type="EMBL" id="MBT9292691.1"/>
    </source>
</evidence>
<keyword evidence="1" id="KW-0472">Membrane</keyword>
<keyword evidence="3" id="KW-1185">Reference proteome</keyword>
<feature type="transmembrane region" description="Helical" evidence="1">
    <location>
        <begin position="7"/>
        <end position="26"/>
    </location>
</feature>
<proteinExistence type="predicted"/>
<dbReference type="RefSeq" id="WP_261971187.1">
    <property type="nucleotide sequence ID" value="NZ_JAHHZF010000014.1"/>
</dbReference>
<name>A0A947DA46_9HYPH</name>
<evidence type="ECO:0000256" key="1">
    <source>
        <dbReference type="SAM" id="Phobius"/>
    </source>
</evidence>
<feature type="transmembrane region" description="Helical" evidence="1">
    <location>
        <begin position="32"/>
        <end position="54"/>
    </location>
</feature>
<accession>A0A947DA46</accession>
<evidence type="ECO:0000313" key="3">
    <source>
        <dbReference type="Proteomes" id="UP000766595"/>
    </source>
</evidence>
<protein>
    <submittedName>
        <fullName evidence="2">Uncharacterized protein</fullName>
    </submittedName>
</protein>